<sequence>MLFECPPATQTWALAMHLSLWGSLAIIPWILWFLWKARNGKVFERKDSTPLEVLQLATSEAASWSLAHVVPEKREVDDRTPYPYYRIRHH</sequence>
<evidence type="ECO:0000313" key="2">
    <source>
        <dbReference type="EMBL" id="KAG2266734.1"/>
    </source>
</evidence>
<accession>A0A8X7QAK8</accession>
<dbReference type="EMBL" id="JAAMPC010000014">
    <property type="protein sequence ID" value="KAG2266734.1"/>
    <property type="molecule type" value="Genomic_DNA"/>
</dbReference>
<keyword evidence="1" id="KW-1133">Transmembrane helix</keyword>
<organism evidence="2 3">
    <name type="scientific">Brassica carinata</name>
    <name type="common">Ethiopian mustard</name>
    <name type="synonym">Abyssinian cabbage</name>
    <dbReference type="NCBI Taxonomy" id="52824"/>
    <lineage>
        <taxon>Eukaryota</taxon>
        <taxon>Viridiplantae</taxon>
        <taxon>Streptophyta</taxon>
        <taxon>Embryophyta</taxon>
        <taxon>Tracheophyta</taxon>
        <taxon>Spermatophyta</taxon>
        <taxon>Magnoliopsida</taxon>
        <taxon>eudicotyledons</taxon>
        <taxon>Gunneridae</taxon>
        <taxon>Pentapetalae</taxon>
        <taxon>rosids</taxon>
        <taxon>malvids</taxon>
        <taxon>Brassicales</taxon>
        <taxon>Brassicaceae</taxon>
        <taxon>Brassiceae</taxon>
        <taxon>Brassica</taxon>
    </lineage>
</organism>
<keyword evidence="1" id="KW-0812">Transmembrane</keyword>
<feature type="transmembrane region" description="Helical" evidence="1">
    <location>
        <begin position="12"/>
        <end position="35"/>
    </location>
</feature>
<dbReference type="AlphaFoldDB" id="A0A8X7QAK8"/>
<keyword evidence="1" id="KW-0472">Membrane</keyword>
<protein>
    <submittedName>
        <fullName evidence="2">Uncharacterized protein</fullName>
    </submittedName>
</protein>
<dbReference type="OrthoDB" id="1109492at2759"/>
<comment type="caution">
    <text evidence="2">The sequence shown here is derived from an EMBL/GenBank/DDBJ whole genome shotgun (WGS) entry which is preliminary data.</text>
</comment>
<proteinExistence type="predicted"/>
<keyword evidence="3" id="KW-1185">Reference proteome</keyword>
<evidence type="ECO:0000313" key="3">
    <source>
        <dbReference type="Proteomes" id="UP000886595"/>
    </source>
</evidence>
<reference evidence="2 3" key="1">
    <citation type="submission" date="2020-02" db="EMBL/GenBank/DDBJ databases">
        <authorList>
            <person name="Ma Q."/>
            <person name="Huang Y."/>
            <person name="Song X."/>
            <person name="Pei D."/>
        </authorList>
    </citation>
    <scope>NUCLEOTIDE SEQUENCE [LARGE SCALE GENOMIC DNA]</scope>
    <source>
        <strain evidence="2">Sxm20200214</strain>
        <tissue evidence="2">Leaf</tissue>
    </source>
</reference>
<evidence type="ECO:0000256" key="1">
    <source>
        <dbReference type="SAM" id="Phobius"/>
    </source>
</evidence>
<dbReference type="Proteomes" id="UP000886595">
    <property type="component" value="Unassembled WGS sequence"/>
</dbReference>
<name>A0A8X7QAK8_BRACI</name>
<gene>
    <name evidence="2" type="ORF">Bca52824_073813</name>
</gene>